<dbReference type="Gene3D" id="1.10.3720.10">
    <property type="entry name" value="MetI-like"/>
    <property type="match status" value="1"/>
</dbReference>
<keyword evidence="2 9" id="KW-0813">Transport</keyword>
<feature type="transmembrane region" description="Helical" evidence="9">
    <location>
        <begin position="223"/>
        <end position="241"/>
    </location>
</feature>
<keyword evidence="3" id="KW-1003">Cell membrane</keyword>
<dbReference type="InterPro" id="IPR000515">
    <property type="entry name" value="MetI-like"/>
</dbReference>
<keyword evidence="7 9" id="KW-0472">Membrane</keyword>
<dbReference type="RefSeq" id="WP_233052864.1">
    <property type="nucleotide sequence ID" value="NZ_JAIMJA010000010.1"/>
</dbReference>
<comment type="similarity">
    <text evidence="8">Belongs to the binding-protein-dependent transport system permease family. OppBC subfamily.</text>
</comment>
<dbReference type="Proteomes" id="UP001201273">
    <property type="component" value="Unassembled WGS sequence"/>
</dbReference>
<evidence type="ECO:0000256" key="1">
    <source>
        <dbReference type="ARBA" id="ARBA00004429"/>
    </source>
</evidence>
<evidence type="ECO:0000256" key="6">
    <source>
        <dbReference type="ARBA" id="ARBA00022989"/>
    </source>
</evidence>
<keyword evidence="5 9" id="KW-0812">Transmembrane</keyword>
<comment type="caution">
    <text evidence="11">The sequence shown here is derived from an EMBL/GenBank/DDBJ whole genome shotgun (WGS) entry which is preliminary data.</text>
</comment>
<dbReference type="PANTHER" id="PTHR43386:SF5">
    <property type="entry name" value="PUTRESCINE EXPORT SYSTEM PERMEASE PROTEIN SAPC"/>
    <property type="match status" value="1"/>
</dbReference>
<feature type="transmembrane region" description="Helical" evidence="9">
    <location>
        <begin position="91"/>
        <end position="118"/>
    </location>
</feature>
<keyword evidence="6 9" id="KW-1133">Transmembrane helix</keyword>
<accession>A0ABS8W8P4</accession>
<evidence type="ECO:0000256" key="2">
    <source>
        <dbReference type="ARBA" id="ARBA00022448"/>
    </source>
</evidence>
<evidence type="ECO:0000256" key="7">
    <source>
        <dbReference type="ARBA" id="ARBA00023136"/>
    </source>
</evidence>
<evidence type="ECO:0000256" key="4">
    <source>
        <dbReference type="ARBA" id="ARBA00022519"/>
    </source>
</evidence>
<keyword evidence="12" id="KW-1185">Reference proteome</keyword>
<dbReference type="SUPFAM" id="SSF161098">
    <property type="entry name" value="MetI-like"/>
    <property type="match status" value="1"/>
</dbReference>
<feature type="transmembrane region" description="Helical" evidence="9">
    <location>
        <begin position="130"/>
        <end position="151"/>
    </location>
</feature>
<dbReference type="CDD" id="cd06261">
    <property type="entry name" value="TM_PBP2"/>
    <property type="match status" value="1"/>
</dbReference>
<organism evidence="11 12">
    <name type="scientific">Motilimonas cestriensis</name>
    <dbReference type="NCBI Taxonomy" id="2742685"/>
    <lineage>
        <taxon>Bacteria</taxon>
        <taxon>Pseudomonadati</taxon>
        <taxon>Pseudomonadota</taxon>
        <taxon>Gammaproteobacteria</taxon>
        <taxon>Alteromonadales</taxon>
        <taxon>Alteromonadales genera incertae sedis</taxon>
        <taxon>Motilimonas</taxon>
    </lineage>
</organism>
<sequence>MANHNVFREEHIRSPLAHSWFLYQQNTIGMVALWALIFVLILTVIGPWIAPYPMDHKDVSALLKAPSWVEHGEVHFFLGTDDLGRDLLSQIIYGAQLTFGGAFLTVALSLLLGSAIGIIGGMSSGMQASILHHFLDTLLSIPSLLLAIIIISVLGPGYFNTLLAVFLALLPLFTRAVYRAVHDELNKEYIIALRLDGATPLRILRYGILPNIVETFVSQTTRALTSAILDITALGFLGLGAQRPLPEWGTMLSDTMELVFLAPWTVTLPGMAILVTILIINIVGEGLRQAILKGMD</sequence>
<dbReference type="PANTHER" id="PTHR43386">
    <property type="entry name" value="OLIGOPEPTIDE TRANSPORT SYSTEM PERMEASE PROTEIN APPC"/>
    <property type="match status" value="1"/>
</dbReference>
<evidence type="ECO:0000256" key="9">
    <source>
        <dbReference type="RuleBase" id="RU363032"/>
    </source>
</evidence>
<name>A0ABS8W8P4_9GAMM</name>
<keyword evidence="4" id="KW-0997">Cell inner membrane</keyword>
<evidence type="ECO:0000313" key="12">
    <source>
        <dbReference type="Proteomes" id="UP001201273"/>
    </source>
</evidence>
<dbReference type="EMBL" id="JAIMJA010000010">
    <property type="protein sequence ID" value="MCE2595379.1"/>
    <property type="molecule type" value="Genomic_DNA"/>
</dbReference>
<feature type="transmembrane region" description="Helical" evidence="9">
    <location>
        <begin position="157"/>
        <end position="178"/>
    </location>
</feature>
<evidence type="ECO:0000259" key="10">
    <source>
        <dbReference type="PROSITE" id="PS50928"/>
    </source>
</evidence>
<evidence type="ECO:0000313" key="11">
    <source>
        <dbReference type="EMBL" id="MCE2595379.1"/>
    </source>
</evidence>
<dbReference type="InterPro" id="IPR050366">
    <property type="entry name" value="BP-dependent_transpt_permease"/>
</dbReference>
<evidence type="ECO:0000256" key="8">
    <source>
        <dbReference type="ARBA" id="ARBA00024202"/>
    </source>
</evidence>
<gene>
    <name evidence="11" type="ORF">K6Y31_11185</name>
</gene>
<comment type="subcellular location">
    <subcellularLocation>
        <location evidence="1">Cell inner membrane</location>
        <topology evidence="1">Multi-pass membrane protein</topology>
    </subcellularLocation>
    <subcellularLocation>
        <location evidence="9">Cell membrane</location>
        <topology evidence="9">Multi-pass membrane protein</topology>
    </subcellularLocation>
</comment>
<dbReference type="Pfam" id="PF12911">
    <property type="entry name" value="OppC_N"/>
    <property type="match status" value="1"/>
</dbReference>
<feature type="domain" description="ABC transmembrane type-1" evidence="10">
    <location>
        <begin position="95"/>
        <end position="284"/>
    </location>
</feature>
<dbReference type="PROSITE" id="PS50928">
    <property type="entry name" value="ABC_TM1"/>
    <property type="match status" value="1"/>
</dbReference>
<feature type="transmembrane region" description="Helical" evidence="9">
    <location>
        <begin position="28"/>
        <end position="50"/>
    </location>
</feature>
<dbReference type="InterPro" id="IPR035906">
    <property type="entry name" value="MetI-like_sf"/>
</dbReference>
<dbReference type="InterPro" id="IPR025966">
    <property type="entry name" value="OppC_N"/>
</dbReference>
<dbReference type="Pfam" id="PF00528">
    <property type="entry name" value="BPD_transp_1"/>
    <property type="match status" value="1"/>
</dbReference>
<reference evidence="11 12" key="1">
    <citation type="journal article" date="2022" name="Environ. Microbiol. Rep.">
        <title>Eco-phylogenetic analyses reveal divergent evolution of vitamin B12 metabolism in the marine bacterial family 'Psychromonadaceae'.</title>
        <authorList>
            <person name="Jin X."/>
            <person name="Yang Y."/>
            <person name="Cao H."/>
            <person name="Gao B."/>
            <person name="Zhao Z."/>
        </authorList>
    </citation>
    <scope>NUCLEOTIDE SEQUENCE [LARGE SCALE GENOMIC DNA]</scope>
    <source>
        <strain evidence="11 12">MKS20</strain>
    </source>
</reference>
<protein>
    <submittedName>
        <fullName evidence="11">ABC transporter permease subunit</fullName>
    </submittedName>
</protein>
<evidence type="ECO:0000256" key="5">
    <source>
        <dbReference type="ARBA" id="ARBA00022692"/>
    </source>
</evidence>
<feature type="transmembrane region" description="Helical" evidence="9">
    <location>
        <begin position="261"/>
        <end position="283"/>
    </location>
</feature>
<proteinExistence type="inferred from homology"/>
<evidence type="ECO:0000256" key="3">
    <source>
        <dbReference type="ARBA" id="ARBA00022475"/>
    </source>
</evidence>